<comment type="caution">
    <text evidence="2">The sequence shown here is derived from an EMBL/GenBank/DDBJ whole genome shotgun (WGS) entry which is preliminary data.</text>
</comment>
<name>A0A7C9J4R9_9ACTN</name>
<dbReference type="InterPro" id="IPR004676">
    <property type="entry name" value="Cd-R_transporter"/>
</dbReference>
<feature type="transmembrane region" description="Helical" evidence="1">
    <location>
        <begin position="159"/>
        <end position="178"/>
    </location>
</feature>
<feature type="transmembrane region" description="Helical" evidence="1">
    <location>
        <begin position="125"/>
        <end position="147"/>
    </location>
</feature>
<evidence type="ECO:0000256" key="1">
    <source>
        <dbReference type="SAM" id="Phobius"/>
    </source>
</evidence>
<proteinExistence type="predicted"/>
<dbReference type="Proteomes" id="UP000479526">
    <property type="component" value="Unassembled WGS sequence"/>
</dbReference>
<organism evidence="2 3">
    <name type="scientific">Herbidospora solisilvae</name>
    <dbReference type="NCBI Taxonomy" id="2696284"/>
    <lineage>
        <taxon>Bacteria</taxon>
        <taxon>Bacillati</taxon>
        <taxon>Actinomycetota</taxon>
        <taxon>Actinomycetes</taxon>
        <taxon>Streptosporangiales</taxon>
        <taxon>Streptosporangiaceae</taxon>
        <taxon>Herbidospora</taxon>
    </lineage>
</organism>
<evidence type="ECO:0000313" key="2">
    <source>
        <dbReference type="EMBL" id="NAS23780.1"/>
    </source>
</evidence>
<keyword evidence="1" id="KW-1133">Transmembrane helix</keyword>
<feature type="transmembrane region" description="Helical" evidence="1">
    <location>
        <begin position="6"/>
        <end position="29"/>
    </location>
</feature>
<dbReference type="AlphaFoldDB" id="A0A7C9J4R9"/>
<keyword evidence="1" id="KW-0812">Transmembrane</keyword>
<dbReference type="Pfam" id="PF03596">
    <property type="entry name" value="Cad"/>
    <property type="match status" value="1"/>
</dbReference>
<protein>
    <submittedName>
        <fullName evidence="2">Cadmium transporter</fullName>
    </submittedName>
</protein>
<feature type="transmembrane region" description="Helical" evidence="1">
    <location>
        <begin position="41"/>
        <end position="59"/>
    </location>
</feature>
<keyword evidence="3" id="KW-1185">Reference proteome</keyword>
<gene>
    <name evidence="2" type="ORF">GT755_19035</name>
</gene>
<feature type="transmembrane region" description="Helical" evidence="1">
    <location>
        <begin position="96"/>
        <end position="119"/>
    </location>
</feature>
<dbReference type="EMBL" id="WXEW01000005">
    <property type="protein sequence ID" value="NAS23780.1"/>
    <property type="molecule type" value="Genomic_DNA"/>
</dbReference>
<reference evidence="2 3" key="1">
    <citation type="submission" date="2020-01" db="EMBL/GenBank/DDBJ databases">
        <title>Herbidospora sp. NEAU-GS84 nov., a novel actinomycete isolated from soil.</title>
        <authorList>
            <person name="Han L."/>
        </authorList>
    </citation>
    <scope>NUCLEOTIDE SEQUENCE [LARGE SCALE GENOMIC DNA]</scope>
    <source>
        <strain evidence="2 3">NEAU-GS84</strain>
    </source>
</reference>
<feature type="transmembrane region" description="Helical" evidence="1">
    <location>
        <begin position="65"/>
        <end position="84"/>
    </location>
</feature>
<accession>A0A7C9J4R9</accession>
<sequence>MNAGTVGQAIGLFAITNVDDLVLIALFFPQTTALRIVLGQYLGFAAILAVSVVVSIGAAALPGDLVRWLGLIPLALGLKALWGLRNDDDSPEKAPTGILAIAGITFANGGDNIGVYVPVFATQGVVVYVVVFLVMVAVLCLAGRFLATRPVVARALARWGHVLFPVVLIGIGIFILVAHT</sequence>
<dbReference type="RefSeq" id="WP_161481009.1">
    <property type="nucleotide sequence ID" value="NZ_WXEW01000005.1"/>
</dbReference>
<keyword evidence="1" id="KW-0472">Membrane</keyword>
<evidence type="ECO:0000313" key="3">
    <source>
        <dbReference type="Proteomes" id="UP000479526"/>
    </source>
</evidence>